<dbReference type="AlphaFoldDB" id="E4WQ90"/>
<feature type="domain" description="Ribophorin II C-terminal" evidence="16">
    <location>
        <begin position="535"/>
        <end position="628"/>
    </location>
</feature>
<dbReference type="Pfam" id="PF05817">
    <property type="entry name" value="Ribophorin_II"/>
    <property type="match status" value="1"/>
</dbReference>
<dbReference type="OrthoDB" id="432292at2759"/>
<proteinExistence type="inferred from homology"/>
<dbReference type="Pfam" id="PF23860">
    <property type="entry name" value="Ribophorin_II_3rd"/>
    <property type="match status" value="1"/>
</dbReference>
<comment type="pathway">
    <text evidence="3 12">Protein modification; protein glycosylation.</text>
</comment>
<evidence type="ECO:0000256" key="2">
    <source>
        <dbReference type="ARBA" id="ARBA00004477"/>
    </source>
</evidence>
<dbReference type="InterPro" id="IPR055373">
    <property type="entry name" value="Ribophorin_II_N"/>
</dbReference>
<feature type="domain" description="Ribophorin II N-terminal" evidence="14">
    <location>
        <begin position="30"/>
        <end position="257"/>
    </location>
</feature>
<dbReference type="InParanoid" id="E4WQ90"/>
<accession>E4WQ90</accession>
<dbReference type="InterPro" id="IPR056790">
    <property type="entry name" value="Ribophorin_II_C"/>
</dbReference>
<evidence type="ECO:0000256" key="5">
    <source>
        <dbReference type="ARBA" id="ARBA00017612"/>
    </source>
</evidence>
<evidence type="ECO:0000256" key="11">
    <source>
        <dbReference type="ARBA" id="ARBA00046750"/>
    </source>
</evidence>
<evidence type="ECO:0000256" key="8">
    <source>
        <dbReference type="ARBA" id="ARBA00022824"/>
    </source>
</evidence>
<evidence type="ECO:0000259" key="14">
    <source>
        <dbReference type="Pfam" id="PF05817"/>
    </source>
</evidence>
<protein>
    <recommendedName>
        <fullName evidence="5 12">Dolichyl-diphosphooligosaccharide--protein glycosyltransferase subunit 2</fullName>
    </recommendedName>
    <alternativeName>
        <fullName evidence="12">Ribophorin-2</fullName>
    </alternativeName>
</protein>
<dbReference type="Pfam" id="PF25147">
    <property type="entry name" value="Ribophorin_II_C"/>
    <property type="match status" value="1"/>
</dbReference>
<sequence>MRFLGWVVIASAAAALSGTLKKDILKTLYFNTEQNAKGIKDLFYIALMNPEHTGIDAAKTCPGLTKEADRSVEELYHTIFITKQMKDLSSKKECKYPVTSKDEDMISVNMENPSNVKDFFHAMNLEILLQNGFDGQVVVDTFGKLLEKDDSVLAVTLAMRAVTQLWVQNDQLNLDSVAKHVDIADLFAQADAFDTELSFDGKFAVTSNFISAVFSWAEYTGKLELTDDQLIGFANFFVHNKPQDNTDRFYAFEAVAIFIKNNYKTPCHVEWISRKPFVSAKMPLVAQILTITGEPADVQLSVKSMTHVTTNENFLTNCKFSLHAPDDEGWMEKDFSDNAMYKVVFEHQLPTDLVPGYYDVELEVSGGNYITGNDSIRQRIKVPHNVALKNTRIAFASKSSVEKKWHTTIPEDGAIGSDGKISVEFEVVNDQTSESLDAHQAFVVFYNTLNDVEITFIAEKKKSKYVASVDVSGNLEFGGKTEVKLIVGDALFHPSLKLHSFGKLQINGIPEPEFGDYNDRYLAKYDEPAEIKHTFREPEARPPVMISFVFTGLCALPIVGLLVVWSRLGVNLGRMESSFLPFHIAIASIFGLYFLYWLKLDMFTTLKYLSLLGSVTFILGNRVLSTLAGKPK</sequence>
<name>E4WQ90_OIKDI</name>
<evidence type="ECO:0000259" key="16">
    <source>
        <dbReference type="Pfam" id="PF25147"/>
    </source>
</evidence>
<comment type="subunit">
    <text evidence="11">Component of the oligosaccharyltransferase (OST) complex. OST exists in two different complex forms which contain common core subunits RPN1, RPN2, OST48, OST4, DAD1 and TMEM258, either STT3A or STT3B as catalytic subunits, and form-specific accessory subunits. STT3A complex assembly occurs through the formation of 3 subcomplexes. Subcomplex 1 contains RPN1 and TMEM258, subcomplex 2 contains the STT3A-specific subunits STT3A, DC2/OSTC, and KCP2 as well as the core subunit OST4, and subcomplex 3 contains RPN2, DAD1, and OST48. The STT3A complex can form stable complexes with the Sec61 complex or with both the Sec61 and TRAP complexes. Interacts with DDI2. Interacts with TMEM35A/NACHO.</text>
</comment>
<evidence type="ECO:0000313" key="18">
    <source>
        <dbReference type="Proteomes" id="UP000001307"/>
    </source>
</evidence>
<dbReference type="GO" id="GO:0008250">
    <property type="term" value="C:oligosaccharyltransferase complex"/>
    <property type="evidence" value="ECO:0007669"/>
    <property type="project" value="UniProtKB-UniRule"/>
</dbReference>
<keyword evidence="10 12" id="KW-0472">Membrane</keyword>
<feature type="transmembrane region" description="Helical" evidence="12">
    <location>
        <begin position="577"/>
        <end position="596"/>
    </location>
</feature>
<organism evidence="17">
    <name type="scientific">Oikopleura dioica</name>
    <name type="common">Tunicate</name>
    <dbReference type="NCBI Taxonomy" id="34765"/>
    <lineage>
        <taxon>Eukaryota</taxon>
        <taxon>Metazoa</taxon>
        <taxon>Chordata</taxon>
        <taxon>Tunicata</taxon>
        <taxon>Appendicularia</taxon>
        <taxon>Copelata</taxon>
        <taxon>Oikopleuridae</taxon>
        <taxon>Oikopleura</taxon>
    </lineage>
</organism>
<evidence type="ECO:0000256" key="4">
    <source>
        <dbReference type="ARBA" id="ARBA00009038"/>
    </source>
</evidence>
<evidence type="ECO:0000256" key="9">
    <source>
        <dbReference type="ARBA" id="ARBA00022989"/>
    </source>
</evidence>
<keyword evidence="18" id="KW-1185">Reference proteome</keyword>
<evidence type="ECO:0000256" key="10">
    <source>
        <dbReference type="ARBA" id="ARBA00023136"/>
    </source>
</evidence>
<dbReference type="EMBL" id="FN653015">
    <property type="protein sequence ID" value="CBY20074.1"/>
    <property type="molecule type" value="Genomic_DNA"/>
</dbReference>
<evidence type="ECO:0000256" key="3">
    <source>
        <dbReference type="ARBA" id="ARBA00004922"/>
    </source>
</evidence>
<keyword evidence="8 12" id="KW-0256">Endoplasmic reticulum</keyword>
<dbReference type="InterPro" id="IPR055374">
    <property type="entry name" value="Ribophorin_II_3rd"/>
</dbReference>
<keyword evidence="6 12" id="KW-0812">Transmembrane</keyword>
<reference evidence="17" key="1">
    <citation type="journal article" date="2010" name="Science">
        <title>Plasticity of animal genome architecture unmasked by rapid evolution of a pelagic tunicate.</title>
        <authorList>
            <person name="Denoeud F."/>
            <person name="Henriet S."/>
            <person name="Mungpakdee S."/>
            <person name="Aury J.M."/>
            <person name="Da Silva C."/>
            <person name="Brinkmann H."/>
            <person name="Mikhaleva J."/>
            <person name="Olsen L.C."/>
            <person name="Jubin C."/>
            <person name="Canestro C."/>
            <person name="Bouquet J.M."/>
            <person name="Danks G."/>
            <person name="Poulain J."/>
            <person name="Campsteijn C."/>
            <person name="Adamski M."/>
            <person name="Cross I."/>
            <person name="Yadetie F."/>
            <person name="Muffato M."/>
            <person name="Louis A."/>
            <person name="Butcher S."/>
            <person name="Tsagkogeorga G."/>
            <person name="Konrad A."/>
            <person name="Singh S."/>
            <person name="Jensen M.F."/>
            <person name="Cong E.H."/>
            <person name="Eikeseth-Otteraa H."/>
            <person name="Noel B."/>
            <person name="Anthouard V."/>
            <person name="Porcel B.M."/>
            <person name="Kachouri-Lafond R."/>
            <person name="Nishino A."/>
            <person name="Ugolini M."/>
            <person name="Chourrout P."/>
            <person name="Nishida H."/>
            <person name="Aasland R."/>
            <person name="Huzurbazar S."/>
            <person name="Westhof E."/>
            <person name="Delsuc F."/>
            <person name="Lehrach H."/>
            <person name="Reinhardt R."/>
            <person name="Weissenbach J."/>
            <person name="Roy S.W."/>
            <person name="Artiguenave F."/>
            <person name="Postlethwait J.H."/>
            <person name="Manak J.R."/>
            <person name="Thompson E.M."/>
            <person name="Jaillon O."/>
            <person name="Du Pasquier L."/>
            <person name="Boudinot P."/>
            <person name="Liberles D.A."/>
            <person name="Volff J.N."/>
            <person name="Philippe H."/>
            <person name="Lenhard B."/>
            <person name="Roest Crollius H."/>
            <person name="Wincker P."/>
            <person name="Chourrout D."/>
        </authorList>
    </citation>
    <scope>NUCLEOTIDE SEQUENCE [LARGE SCALE GENOMIC DNA]</scope>
</reference>
<dbReference type="Proteomes" id="UP000001307">
    <property type="component" value="Unassembled WGS sequence"/>
</dbReference>
<keyword evidence="7 13" id="KW-0732">Signal</keyword>
<evidence type="ECO:0000259" key="15">
    <source>
        <dbReference type="Pfam" id="PF23860"/>
    </source>
</evidence>
<feature type="chain" id="PRO_5013197956" description="Dolichyl-diphosphooligosaccharide--protein glycosyltransferase subunit 2" evidence="13">
    <location>
        <begin position="16"/>
        <end position="632"/>
    </location>
</feature>
<evidence type="ECO:0000313" key="17">
    <source>
        <dbReference type="EMBL" id="CBY20074.1"/>
    </source>
</evidence>
<feature type="transmembrane region" description="Helical" evidence="12">
    <location>
        <begin position="608"/>
        <end position="628"/>
    </location>
</feature>
<evidence type="ECO:0000256" key="12">
    <source>
        <dbReference type="RuleBase" id="RU366029"/>
    </source>
</evidence>
<comment type="function">
    <text evidence="1 12">Subunit of the oligosaccharyl transferase (OST) complex that catalyzes the initial transfer of a defined glycan (Glc(3)Man(9)GlcNAc(2) in eukaryotes) from the lipid carrier dolichol-pyrophosphate to an asparagine residue within an Asn-X-Ser/Thr consensus motif in nascent polypeptide chains, the first step in protein N-glycosylation. N-glycosylation occurs cotranslationally and the complex associates with the Sec61 complex at the channel-forming translocon complex that mediates protein translocation across the endoplasmic reticulum (ER). All subunits are required for a maximal enzyme activity.</text>
</comment>
<dbReference type="GO" id="GO:0006487">
    <property type="term" value="P:protein N-linked glycosylation"/>
    <property type="evidence" value="ECO:0007669"/>
    <property type="project" value="UniProtKB-UniRule"/>
</dbReference>
<dbReference type="PANTHER" id="PTHR12640">
    <property type="entry name" value="RIBOPHORIN II"/>
    <property type="match status" value="1"/>
</dbReference>
<gene>
    <name evidence="17" type="ORF">GSOID_T00000057001</name>
</gene>
<evidence type="ECO:0000256" key="1">
    <source>
        <dbReference type="ARBA" id="ARBA00002791"/>
    </source>
</evidence>
<comment type="similarity">
    <text evidence="4 12">Belongs to the SWP1 family.</text>
</comment>
<dbReference type="InterPro" id="IPR008814">
    <property type="entry name" value="Swp1"/>
</dbReference>
<dbReference type="UniPathway" id="UPA00378"/>
<evidence type="ECO:0000256" key="13">
    <source>
        <dbReference type="SAM" id="SignalP"/>
    </source>
</evidence>
<feature type="signal peptide" evidence="13">
    <location>
        <begin position="1"/>
        <end position="15"/>
    </location>
</feature>
<dbReference type="FunCoup" id="E4WQ90">
    <property type="interactions" value="755"/>
</dbReference>
<evidence type="ECO:0000256" key="7">
    <source>
        <dbReference type="ARBA" id="ARBA00022729"/>
    </source>
</evidence>
<keyword evidence="9 12" id="KW-1133">Transmembrane helix</keyword>
<evidence type="ECO:0000256" key="6">
    <source>
        <dbReference type="ARBA" id="ARBA00022692"/>
    </source>
</evidence>
<feature type="transmembrane region" description="Helical" evidence="12">
    <location>
        <begin position="544"/>
        <end position="565"/>
    </location>
</feature>
<comment type="subcellular location">
    <subcellularLocation>
        <location evidence="2 12">Endoplasmic reticulum membrane</location>
        <topology evidence="2 12">Multi-pass membrane protein</topology>
    </subcellularLocation>
</comment>
<feature type="domain" description="Ribophorin II third" evidence="15">
    <location>
        <begin position="414"/>
        <end position="498"/>
    </location>
</feature>
<dbReference type="PANTHER" id="PTHR12640:SF0">
    <property type="entry name" value="DOLICHYL-DIPHOSPHOOLIGOSACCHARIDE--PROTEIN GLYCOSYLTRANSFERASE SUBUNIT 2"/>
    <property type="match status" value="1"/>
</dbReference>